<comment type="caution">
    <text evidence="1">The sequence shown here is derived from an EMBL/GenBank/DDBJ whole genome shotgun (WGS) entry which is preliminary data.</text>
</comment>
<protein>
    <submittedName>
        <fullName evidence="1">Uncharacterized protein</fullName>
    </submittedName>
</protein>
<proteinExistence type="predicted"/>
<keyword evidence="2" id="KW-1185">Reference proteome</keyword>
<name>A0AAE3GWT5_9CYAN</name>
<evidence type="ECO:0000313" key="1">
    <source>
        <dbReference type="EMBL" id="MCP2731303.1"/>
    </source>
</evidence>
<gene>
    <name evidence="1" type="ORF">NJ959_23030</name>
</gene>
<dbReference type="EMBL" id="JAMZMM010000309">
    <property type="protein sequence ID" value="MCP2731303.1"/>
    <property type="molecule type" value="Genomic_DNA"/>
</dbReference>
<organism evidence="1 2">
    <name type="scientific">Limnofasciculus baicalensis BBK-W-15</name>
    <dbReference type="NCBI Taxonomy" id="2699891"/>
    <lineage>
        <taxon>Bacteria</taxon>
        <taxon>Bacillati</taxon>
        <taxon>Cyanobacteriota</taxon>
        <taxon>Cyanophyceae</taxon>
        <taxon>Coleofasciculales</taxon>
        <taxon>Coleofasciculaceae</taxon>
        <taxon>Limnofasciculus</taxon>
        <taxon>Limnofasciculus baicalensis</taxon>
    </lineage>
</organism>
<evidence type="ECO:0000313" key="2">
    <source>
        <dbReference type="Proteomes" id="UP001204953"/>
    </source>
</evidence>
<accession>A0AAE3GWT5</accession>
<dbReference type="Proteomes" id="UP001204953">
    <property type="component" value="Unassembled WGS sequence"/>
</dbReference>
<sequence>MAYSDFTTLTKVREAFGLTIEESMDLFPDIPEILPSSYLQTTLNENVFLATAINTEKARSELIIAPVLLEVRRILNFQIGFFSGSEFNVDVQAGLSGYCDYILTASKESYEIRSPVVALVEAKNESIKSGLGQCIAEMVAAQLFNQRNGEEIESIYGGVTTGTDWKFIKLNEKTIWIDKRDYFITQVSQILGILTMPFKALCDTIDL</sequence>
<reference evidence="1" key="1">
    <citation type="submission" date="2022-06" db="EMBL/GenBank/DDBJ databases">
        <title>New cyanobacteria of genus Symplocastrum in benthos of Lake Baikal.</title>
        <authorList>
            <person name="Sorokovikova E."/>
            <person name="Tikhonova I."/>
            <person name="Krasnopeev A."/>
            <person name="Evseev P."/>
            <person name="Gladkikh A."/>
            <person name="Belykh O."/>
        </authorList>
    </citation>
    <scope>NUCLEOTIDE SEQUENCE</scope>
    <source>
        <strain evidence="1">BBK-W-15</strain>
    </source>
</reference>
<dbReference type="RefSeq" id="WP_254014045.1">
    <property type="nucleotide sequence ID" value="NZ_JAMZMM010000309.1"/>
</dbReference>
<dbReference type="AlphaFoldDB" id="A0AAE3GWT5"/>